<name>A0A8H7XQR8_PSICU</name>
<feature type="compositionally biased region" description="Low complexity" evidence="1">
    <location>
        <begin position="84"/>
        <end position="120"/>
    </location>
</feature>
<evidence type="ECO:0000313" key="2">
    <source>
        <dbReference type="EMBL" id="KAG5163980.1"/>
    </source>
</evidence>
<feature type="region of interest" description="Disordered" evidence="1">
    <location>
        <begin position="44"/>
        <end position="172"/>
    </location>
</feature>
<gene>
    <name evidence="2" type="ORF">JR316_011177</name>
</gene>
<dbReference type="AlphaFoldDB" id="A0A8H7XQR8"/>
<dbReference type="EMBL" id="JAFIQS010000013">
    <property type="protein sequence ID" value="KAG5163980.1"/>
    <property type="molecule type" value="Genomic_DNA"/>
</dbReference>
<reference evidence="2" key="1">
    <citation type="submission" date="2021-02" db="EMBL/GenBank/DDBJ databases">
        <title>Psilocybe cubensis genome.</title>
        <authorList>
            <person name="Mckernan K.J."/>
            <person name="Crawford S."/>
            <person name="Trippe A."/>
            <person name="Kane L.T."/>
            <person name="Mclaughlin S."/>
        </authorList>
    </citation>
    <scope>NUCLEOTIDE SEQUENCE [LARGE SCALE GENOMIC DNA]</scope>
    <source>
        <strain evidence="2">MGC-MH-2018</strain>
    </source>
</reference>
<comment type="caution">
    <text evidence="2">The sequence shown here is derived from an EMBL/GenBank/DDBJ whole genome shotgun (WGS) entry which is preliminary data.</text>
</comment>
<evidence type="ECO:0000256" key="1">
    <source>
        <dbReference type="SAM" id="MobiDB-lite"/>
    </source>
</evidence>
<proteinExistence type="predicted"/>
<accession>A0A8H7XQR8</accession>
<organism evidence="2">
    <name type="scientific">Psilocybe cubensis</name>
    <name type="common">Psychedelic mushroom</name>
    <name type="synonym">Stropharia cubensis</name>
    <dbReference type="NCBI Taxonomy" id="181762"/>
    <lineage>
        <taxon>Eukaryota</taxon>
        <taxon>Fungi</taxon>
        <taxon>Dikarya</taxon>
        <taxon>Basidiomycota</taxon>
        <taxon>Agaricomycotina</taxon>
        <taxon>Agaricomycetes</taxon>
        <taxon>Agaricomycetidae</taxon>
        <taxon>Agaricales</taxon>
        <taxon>Agaricineae</taxon>
        <taxon>Strophariaceae</taxon>
        <taxon>Psilocybe</taxon>
    </lineage>
</organism>
<feature type="compositionally biased region" description="Polar residues" evidence="1">
    <location>
        <begin position="143"/>
        <end position="153"/>
    </location>
</feature>
<protein>
    <submittedName>
        <fullName evidence="2">Uncharacterized protein</fullName>
    </submittedName>
</protein>
<sequence length="262" mass="29538">MSPRFYVQPLLPVIMARFEFEVSPPPKLPVILMRINFDHASHLESNSANSGNHADDSSESSSSSLLTDEESIHPETPEESGALEVQVQQEEPVVNPVGPSEQLQQRPTQELQQRPTQEPRVPSPAISVVDQTQGLRIREWVGQRSQNNGTPSSDVRKIPKPPGEPSRRANGYPFKETLLSHGWLESDITAFRERVKILVKDTLSVKLPYSSQKKNVEKICAEVLRDQRWSELLQNYENNWPLYSAVKVALKSERDKADKALA</sequence>